<name>A0A1I7NJD5_9HYPH</name>
<proteinExistence type="predicted"/>
<feature type="transmembrane region" description="Helical" evidence="1">
    <location>
        <begin position="37"/>
        <end position="58"/>
    </location>
</feature>
<feature type="transmembrane region" description="Helical" evidence="1">
    <location>
        <begin position="12"/>
        <end position="30"/>
    </location>
</feature>
<dbReference type="Proteomes" id="UP000199423">
    <property type="component" value="Unassembled WGS sequence"/>
</dbReference>
<dbReference type="OrthoDB" id="7932785at2"/>
<dbReference type="EMBL" id="FPCH01000002">
    <property type="protein sequence ID" value="SFV34758.1"/>
    <property type="molecule type" value="Genomic_DNA"/>
</dbReference>
<accession>A0A1I7NJD5</accession>
<feature type="transmembrane region" description="Helical" evidence="1">
    <location>
        <begin position="97"/>
        <end position="117"/>
    </location>
</feature>
<keyword evidence="1" id="KW-0472">Membrane</keyword>
<evidence type="ECO:0000313" key="3">
    <source>
        <dbReference type="Proteomes" id="UP000199423"/>
    </source>
</evidence>
<evidence type="ECO:0000256" key="1">
    <source>
        <dbReference type="SAM" id="Phobius"/>
    </source>
</evidence>
<reference evidence="3" key="1">
    <citation type="submission" date="2016-10" db="EMBL/GenBank/DDBJ databases">
        <authorList>
            <person name="Varghese N."/>
            <person name="Submissions S."/>
        </authorList>
    </citation>
    <scope>NUCLEOTIDE SEQUENCE [LARGE SCALE GENOMIC DNA]</scope>
    <source>
        <strain evidence="3">DSM 1565</strain>
    </source>
</reference>
<feature type="transmembrane region" description="Helical" evidence="1">
    <location>
        <begin position="147"/>
        <end position="166"/>
    </location>
</feature>
<feature type="transmembrane region" description="Helical" evidence="1">
    <location>
        <begin position="123"/>
        <end position="142"/>
    </location>
</feature>
<evidence type="ECO:0000313" key="2">
    <source>
        <dbReference type="EMBL" id="SFV34758.1"/>
    </source>
</evidence>
<dbReference type="RefSeq" id="WP_092867899.1">
    <property type="nucleotide sequence ID" value="NZ_FPCH01000002.1"/>
</dbReference>
<sequence>MTMTLDFLLNRSGAVLVIFTLSAVVAGFFTKSPAWRTAFGIAGLVGALLIAISTRSAFEWTASALERPSPPGLLLLVVLAIATVMNRPLATSAEFRFGTLMLAVAGLVLYPAAVGFLNYDSYVLGYRGYLLPAAIAVVLAYAIYRGYFISALALNAAILVFLFGTRQSLNLWDYVVDPVAWIIATATWIAIAIRFLVVRVSTKKVLAPA</sequence>
<gene>
    <name evidence="2" type="ORF">SAMN04488557_2416</name>
</gene>
<keyword evidence="3" id="KW-1185">Reference proteome</keyword>
<organism evidence="2 3">
    <name type="scientific">Hyphomicrobium facile</name>
    <dbReference type="NCBI Taxonomy" id="51670"/>
    <lineage>
        <taxon>Bacteria</taxon>
        <taxon>Pseudomonadati</taxon>
        <taxon>Pseudomonadota</taxon>
        <taxon>Alphaproteobacteria</taxon>
        <taxon>Hyphomicrobiales</taxon>
        <taxon>Hyphomicrobiaceae</taxon>
        <taxon>Hyphomicrobium</taxon>
    </lineage>
</organism>
<dbReference type="AlphaFoldDB" id="A0A1I7NJD5"/>
<feature type="transmembrane region" description="Helical" evidence="1">
    <location>
        <begin position="178"/>
        <end position="197"/>
    </location>
</feature>
<protein>
    <submittedName>
        <fullName evidence="2">Uncharacterized protein</fullName>
    </submittedName>
</protein>
<dbReference type="STRING" id="51670.SAMN04488557_2416"/>
<keyword evidence="1" id="KW-0812">Transmembrane</keyword>
<keyword evidence="1" id="KW-1133">Transmembrane helix</keyword>